<dbReference type="Proteomes" id="UP000680304">
    <property type="component" value="Unassembled WGS sequence"/>
</dbReference>
<dbReference type="InterPro" id="IPR001119">
    <property type="entry name" value="SLH_dom"/>
</dbReference>
<dbReference type="Pfam" id="PF00395">
    <property type="entry name" value="SLH"/>
    <property type="match status" value="2"/>
</dbReference>
<reference evidence="3 4" key="1">
    <citation type="submission" date="2021-04" db="EMBL/GenBank/DDBJ databases">
        <title>Draft genome sequence of Paenibacillus cisolokensis, LC2-13A.</title>
        <authorList>
            <person name="Uke A."/>
            <person name="Chhe C."/>
            <person name="Baramee S."/>
            <person name="Kosugi A."/>
        </authorList>
    </citation>
    <scope>NUCLEOTIDE SEQUENCE [LARGE SCALE GENOMIC DNA]</scope>
    <source>
        <strain evidence="3 4">LC2-13A</strain>
    </source>
</reference>
<dbReference type="InterPro" id="IPR051465">
    <property type="entry name" value="Cell_Envelope_Struct_Comp"/>
</dbReference>
<organism evidence="3 4">
    <name type="scientific">Paenibacillus cisolokensis</name>
    <dbReference type="NCBI Taxonomy" id="1658519"/>
    <lineage>
        <taxon>Bacteria</taxon>
        <taxon>Bacillati</taxon>
        <taxon>Bacillota</taxon>
        <taxon>Bacilli</taxon>
        <taxon>Bacillales</taxon>
        <taxon>Paenibacillaceae</taxon>
        <taxon>Paenibacillus</taxon>
    </lineage>
</organism>
<sequence>MKKTLLAGMAAITLVTAQGSFVPQTVIASSQDAAFDLKGIKDDITSIKDDDVEKAKDLFNKLKDVKDHWAAAAIQKAIERGYVNGYGDLTFKPNAQVTRAEFIKMVVVGIGINTSSVAQGSKWYDPYVNAAIQNNLITAKEYPSGDYNTAMTRMEMARLSVRAIGKTASSDAEYMYLATKNGLISGVGNGKLAENDTTTRAQAVTIIERIITVREGGSLPVDQAAVKTAEAAMNAKTDPWGSAIRTTNLPSNAKNFPYILEKWPNEMYELKLKYSREFISAAKFVEDDLYSKEAAKYWADTVNQWGKQILNVDYKTIGDDWAEKYMGAMLQQGSGLKTSTDKYVKWVKENQIAIEGSLTAEPSIVQYADGAIYVRSYFRFKINSYKADKDIVQDFWYSPGTYKKNQWYEGYADIPLVTKVYMGTYKDYKVASSASIFMQGSVKEAK</sequence>
<proteinExistence type="predicted"/>
<evidence type="ECO:0000313" key="3">
    <source>
        <dbReference type="EMBL" id="GIQ65105.1"/>
    </source>
</evidence>
<keyword evidence="1" id="KW-0732">Signal</keyword>
<comment type="caution">
    <text evidence="3">The sequence shown here is derived from an EMBL/GenBank/DDBJ whole genome shotgun (WGS) entry which is preliminary data.</text>
</comment>
<protein>
    <recommendedName>
        <fullName evidence="2">SLH domain-containing protein</fullName>
    </recommendedName>
</protein>
<feature type="domain" description="SLH" evidence="2">
    <location>
        <begin position="57"/>
        <end position="120"/>
    </location>
</feature>
<evidence type="ECO:0000259" key="2">
    <source>
        <dbReference type="PROSITE" id="PS51272"/>
    </source>
</evidence>
<dbReference type="RefSeq" id="WP_213529610.1">
    <property type="nucleotide sequence ID" value="NZ_BOVJ01000119.1"/>
</dbReference>
<feature type="signal peptide" evidence="1">
    <location>
        <begin position="1"/>
        <end position="17"/>
    </location>
</feature>
<evidence type="ECO:0000313" key="4">
    <source>
        <dbReference type="Proteomes" id="UP000680304"/>
    </source>
</evidence>
<dbReference type="PROSITE" id="PS51272">
    <property type="entry name" value="SLH"/>
    <property type="match status" value="2"/>
</dbReference>
<name>A0ABQ4NAA7_9BACL</name>
<dbReference type="PANTHER" id="PTHR43308">
    <property type="entry name" value="OUTER MEMBRANE PROTEIN ALPHA-RELATED"/>
    <property type="match status" value="1"/>
</dbReference>
<feature type="chain" id="PRO_5047045995" description="SLH domain-containing protein" evidence="1">
    <location>
        <begin position="18"/>
        <end position="446"/>
    </location>
</feature>
<gene>
    <name evidence="3" type="ORF">PACILC2_36730</name>
</gene>
<dbReference type="PANTHER" id="PTHR43308:SF5">
    <property type="entry name" value="S-LAYER PROTEIN _ PEPTIDOGLYCAN ENDO-BETA-N-ACETYLGLUCOSAMINIDASE"/>
    <property type="match status" value="1"/>
</dbReference>
<evidence type="ECO:0000256" key="1">
    <source>
        <dbReference type="SAM" id="SignalP"/>
    </source>
</evidence>
<feature type="domain" description="SLH" evidence="2">
    <location>
        <begin position="158"/>
        <end position="221"/>
    </location>
</feature>
<accession>A0ABQ4NAA7</accession>
<dbReference type="EMBL" id="BOVJ01000119">
    <property type="protein sequence ID" value="GIQ65105.1"/>
    <property type="molecule type" value="Genomic_DNA"/>
</dbReference>
<keyword evidence="4" id="KW-1185">Reference proteome</keyword>